<feature type="domain" description="Histidine kinase" evidence="7">
    <location>
        <begin position="27"/>
        <end position="244"/>
    </location>
</feature>
<dbReference type="Proteomes" id="UP000658258">
    <property type="component" value="Unassembled WGS sequence"/>
</dbReference>
<accession>A0ABQ3ICC0</accession>
<keyword evidence="9" id="KW-1185">Reference proteome</keyword>
<sequence>MNAVQKNQSEETKHIEFGNNTSKVLTNMSAEFKSPLNAIEMTAQMMEEIMEHKSEDLLKLFSKYINRIVNESKKAAGLVEDTLLLMELSNAEPKVDITSYGSDDIFKELTISFENYYPFKKFDFVGIQQHVEVRIDNESFMKGLKRLVSLALEFKGSEMPKLGINPNEHEVELTFEVPGLKIAEQDLENIFEPFSKLSEEYLIEGLPLRLGLVKRLLANSQAQLTASIHEDGHAVFHVTMTRANTSLKVVS</sequence>
<dbReference type="SMART" id="SM00388">
    <property type="entry name" value="HisKA"/>
    <property type="match status" value="1"/>
</dbReference>
<dbReference type="Gene3D" id="1.10.287.130">
    <property type="match status" value="1"/>
</dbReference>
<evidence type="ECO:0000259" key="7">
    <source>
        <dbReference type="PROSITE" id="PS50109"/>
    </source>
</evidence>
<protein>
    <recommendedName>
        <fullName evidence="2">histidine kinase</fullName>
        <ecNumber evidence="2">2.7.13.3</ecNumber>
    </recommendedName>
</protein>
<evidence type="ECO:0000256" key="6">
    <source>
        <dbReference type="ARBA" id="ARBA00023012"/>
    </source>
</evidence>
<dbReference type="EMBL" id="BNAG01000003">
    <property type="protein sequence ID" value="GHE69135.1"/>
    <property type="molecule type" value="Genomic_DNA"/>
</dbReference>
<organism evidence="8 9">
    <name type="scientific">Roseivirga thermotolerans</name>
    <dbReference type="NCBI Taxonomy" id="1758176"/>
    <lineage>
        <taxon>Bacteria</taxon>
        <taxon>Pseudomonadati</taxon>
        <taxon>Bacteroidota</taxon>
        <taxon>Cytophagia</taxon>
        <taxon>Cytophagales</taxon>
        <taxon>Roseivirgaceae</taxon>
        <taxon>Roseivirga</taxon>
    </lineage>
</organism>
<dbReference type="RefSeq" id="WP_189630716.1">
    <property type="nucleotide sequence ID" value="NZ_BNAG01000003.1"/>
</dbReference>
<proteinExistence type="predicted"/>
<reference evidence="9" key="1">
    <citation type="journal article" date="2019" name="Int. J. Syst. Evol. Microbiol.">
        <title>The Global Catalogue of Microorganisms (GCM) 10K type strain sequencing project: providing services to taxonomists for standard genome sequencing and annotation.</title>
        <authorList>
            <consortium name="The Broad Institute Genomics Platform"/>
            <consortium name="The Broad Institute Genome Sequencing Center for Infectious Disease"/>
            <person name="Wu L."/>
            <person name="Ma J."/>
        </authorList>
    </citation>
    <scope>NUCLEOTIDE SEQUENCE [LARGE SCALE GENOMIC DNA]</scope>
    <source>
        <strain evidence="9">CGMCC 1.15111</strain>
    </source>
</reference>
<dbReference type="Gene3D" id="3.30.565.10">
    <property type="entry name" value="Histidine kinase-like ATPase, C-terminal domain"/>
    <property type="match status" value="1"/>
</dbReference>
<dbReference type="SUPFAM" id="SSF47384">
    <property type="entry name" value="Homodimeric domain of signal transducing histidine kinase"/>
    <property type="match status" value="1"/>
</dbReference>
<dbReference type="InterPro" id="IPR036890">
    <property type="entry name" value="HATPase_C_sf"/>
</dbReference>
<dbReference type="InterPro" id="IPR050351">
    <property type="entry name" value="BphY/WalK/GraS-like"/>
</dbReference>
<keyword evidence="5" id="KW-0418">Kinase</keyword>
<dbReference type="Pfam" id="PF00512">
    <property type="entry name" value="HisKA"/>
    <property type="match status" value="1"/>
</dbReference>
<evidence type="ECO:0000256" key="3">
    <source>
        <dbReference type="ARBA" id="ARBA00022553"/>
    </source>
</evidence>
<evidence type="ECO:0000313" key="8">
    <source>
        <dbReference type="EMBL" id="GHE69135.1"/>
    </source>
</evidence>
<evidence type="ECO:0000313" key="9">
    <source>
        <dbReference type="Proteomes" id="UP000658258"/>
    </source>
</evidence>
<dbReference type="PANTHER" id="PTHR45453">
    <property type="entry name" value="PHOSPHATE REGULON SENSOR PROTEIN PHOR"/>
    <property type="match status" value="1"/>
</dbReference>
<keyword evidence="4" id="KW-0808">Transferase</keyword>
<dbReference type="InterPro" id="IPR003661">
    <property type="entry name" value="HisK_dim/P_dom"/>
</dbReference>
<dbReference type="PROSITE" id="PS50109">
    <property type="entry name" value="HIS_KIN"/>
    <property type="match status" value="1"/>
</dbReference>
<comment type="catalytic activity">
    <reaction evidence="1">
        <text>ATP + protein L-histidine = ADP + protein N-phospho-L-histidine.</text>
        <dbReference type="EC" id="2.7.13.3"/>
    </reaction>
</comment>
<dbReference type="PANTHER" id="PTHR45453:SF1">
    <property type="entry name" value="PHOSPHATE REGULON SENSOR PROTEIN PHOR"/>
    <property type="match status" value="1"/>
</dbReference>
<evidence type="ECO:0000256" key="2">
    <source>
        <dbReference type="ARBA" id="ARBA00012438"/>
    </source>
</evidence>
<gene>
    <name evidence="8" type="ORF">GCM10011340_26300</name>
</gene>
<name>A0ABQ3ICC0_9BACT</name>
<evidence type="ECO:0000256" key="5">
    <source>
        <dbReference type="ARBA" id="ARBA00022777"/>
    </source>
</evidence>
<dbReference type="CDD" id="cd00082">
    <property type="entry name" value="HisKA"/>
    <property type="match status" value="1"/>
</dbReference>
<dbReference type="InterPro" id="IPR036097">
    <property type="entry name" value="HisK_dim/P_sf"/>
</dbReference>
<dbReference type="SUPFAM" id="SSF55874">
    <property type="entry name" value="ATPase domain of HSP90 chaperone/DNA topoisomerase II/histidine kinase"/>
    <property type="match status" value="1"/>
</dbReference>
<comment type="caution">
    <text evidence="8">The sequence shown here is derived from an EMBL/GenBank/DDBJ whole genome shotgun (WGS) entry which is preliminary data.</text>
</comment>
<keyword evidence="3" id="KW-0597">Phosphoprotein</keyword>
<dbReference type="EC" id="2.7.13.3" evidence="2"/>
<keyword evidence="6" id="KW-0902">Two-component regulatory system</keyword>
<dbReference type="InterPro" id="IPR005467">
    <property type="entry name" value="His_kinase_dom"/>
</dbReference>
<evidence type="ECO:0000256" key="1">
    <source>
        <dbReference type="ARBA" id="ARBA00000085"/>
    </source>
</evidence>
<evidence type="ECO:0000256" key="4">
    <source>
        <dbReference type="ARBA" id="ARBA00022679"/>
    </source>
</evidence>